<feature type="transmembrane region" description="Helical" evidence="6">
    <location>
        <begin position="209"/>
        <end position="229"/>
    </location>
</feature>
<keyword evidence="3 6" id="KW-0812">Transmembrane</keyword>
<evidence type="ECO:0000313" key="7">
    <source>
        <dbReference type="EMBL" id="GIL38687.1"/>
    </source>
</evidence>
<dbReference type="Pfam" id="PF03631">
    <property type="entry name" value="Virul_fac_BrkB"/>
    <property type="match status" value="1"/>
</dbReference>
<feature type="transmembrane region" description="Helical" evidence="6">
    <location>
        <begin position="133"/>
        <end position="157"/>
    </location>
</feature>
<organism evidence="7 8">
    <name type="scientific">Roseiterribacter gracilis</name>
    <dbReference type="NCBI Taxonomy" id="2812848"/>
    <lineage>
        <taxon>Bacteria</taxon>
        <taxon>Pseudomonadati</taxon>
        <taxon>Pseudomonadota</taxon>
        <taxon>Alphaproteobacteria</taxon>
        <taxon>Rhodospirillales</taxon>
        <taxon>Roseiterribacteraceae</taxon>
        <taxon>Roseiterribacter</taxon>
    </lineage>
</organism>
<sequence>MIRNVLGLAWDAGERLVDDDGLEMSGHVAFTAMLALFPFLVFLAALAGLVGDVHGAETFVEYLFLFVPQEIVKTLVPIINQVLSTPRTDLAAIGLVAALWSAMSGVDALRVSLNRAYGASEERPYWRRKLMDLAFVLLGSLMIVLLTIGIVLGPLVAQILTRILGMFAPELDLWARGRYVVTLVVMLVGLVVVHRWLPNLKHRARDVLPGAIATTVLWVLAAMLFSEYLGRFANYGATYGSLAGVIAALLFFYVSAILFVYGGHLNAALYRRRKQP</sequence>
<evidence type="ECO:0000256" key="4">
    <source>
        <dbReference type="ARBA" id="ARBA00022989"/>
    </source>
</evidence>
<dbReference type="PANTHER" id="PTHR30213">
    <property type="entry name" value="INNER MEMBRANE PROTEIN YHJD"/>
    <property type="match status" value="1"/>
</dbReference>
<feature type="transmembrane region" description="Helical" evidence="6">
    <location>
        <begin position="28"/>
        <end position="50"/>
    </location>
</feature>
<evidence type="ECO:0000256" key="1">
    <source>
        <dbReference type="ARBA" id="ARBA00004651"/>
    </source>
</evidence>
<evidence type="ECO:0000256" key="3">
    <source>
        <dbReference type="ARBA" id="ARBA00022692"/>
    </source>
</evidence>
<evidence type="ECO:0000256" key="5">
    <source>
        <dbReference type="ARBA" id="ARBA00023136"/>
    </source>
</evidence>
<evidence type="ECO:0000313" key="8">
    <source>
        <dbReference type="Proteomes" id="UP000681075"/>
    </source>
</evidence>
<proteinExistence type="predicted"/>
<dbReference type="GO" id="GO:0005886">
    <property type="term" value="C:plasma membrane"/>
    <property type="evidence" value="ECO:0007669"/>
    <property type="project" value="UniProtKB-SubCell"/>
</dbReference>
<feature type="transmembrane region" description="Helical" evidence="6">
    <location>
        <begin position="177"/>
        <end position="197"/>
    </location>
</feature>
<dbReference type="RefSeq" id="WP_420241738.1">
    <property type="nucleotide sequence ID" value="NZ_BOPV01000001.1"/>
</dbReference>
<keyword evidence="8" id="KW-1185">Reference proteome</keyword>
<keyword evidence="5 6" id="KW-0472">Membrane</keyword>
<comment type="caution">
    <text evidence="7">The sequence shown here is derived from an EMBL/GenBank/DDBJ whole genome shotgun (WGS) entry which is preliminary data.</text>
</comment>
<evidence type="ECO:0000256" key="2">
    <source>
        <dbReference type="ARBA" id="ARBA00022475"/>
    </source>
</evidence>
<evidence type="ECO:0000256" key="6">
    <source>
        <dbReference type="SAM" id="Phobius"/>
    </source>
</evidence>
<dbReference type="AlphaFoldDB" id="A0A8S8XBE9"/>
<dbReference type="InterPro" id="IPR017039">
    <property type="entry name" value="Virul_fac_BrkB"/>
</dbReference>
<comment type="subcellular location">
    <subcellularLocation>
        <location evidence="1">Cell membrane</location>
        <topology evidence="1">Multi-pass membrane protein</topology>
    </subcellularLocation>
</comment>
<dbReference type="Proteomes" id="UP000681075">
    <property type="component" value="Unassembled WGS sequence"/>
</dbReference>
<accession>A0A8S8XBE9</accession>
<reference evidence="7" key="1">
    <citation type="submission" date="2021-02" db="EMBL/GenBank/DDBJ databases">
        <title>Genome sequence of Rhodospirillales sp. strain TMPK1 isolated from soil.</title>
        <authorList>
            <person name="Nakai R."/>
            <person name="Kusada H."/>
            <person name="Tamaki H."/>
        </authorList>
    </citation>
    <scope>NUCLEOTIDE SEQUENCE</scope>
    <source>
        <strain evidence="7">TMPK1</strain>
    </source>
</reference>
<keyword evidence="2" id="KW-1003">Cell membrane</keyword>
<protein>
    <submittedName>
        <fullName evidence="7">Uncharacterized protein</fullName>
    </submittedName>
</protein>
<dbReference type="PIRSF" id="PIRSF035875">
    <property type="entry name" value="RNase_BN"/>
    <property type="match status" value="1"/>
</dbReference>
<gene>
    <name evidence="7" type="ORF">TMPK1_09240</name>
</gene>
<keyword evidence="4 6" id="KW-1133">Transmembrane helix</keyword>
<dbReference type="PANTHER" id="PTHR30213:SF0">
    <property type="entry name" value="UPF0761 MEMBRANE PROTEIN YIHY"/>
    <property type="match status" value="1"/>
</dbReference>
<dbReference type="NCBIfam" id="TIGR00765">
    <property type="entry name" value="yihY_not_rbn"/>
    <property type="match status" value="1"/>
</dbReference>
<dbReference type="EMBL" id="BOPV01000001">
    <property type="protein sequence ID" value="GIL38687.1"/>
    <property type="molecule type" value="Genomic_DNA"/>
</dbReference>
<name>A0A8S8XBE9_9PROT</name>
<feature type="transmembrane region" description="Helical" evidence="6">
    <location>
        <begin position="241"/>
        <end position="263"/>
    </location>
</feature>